<dbReference type="OrthoDB" id="113180at2"/>
<name>A0A964XKY3_9ACTN</name>
<evidence type="ECO:0000259" key="1">
    <source>
        <dbReference type="Pfam" id="PF08608"/>
    </source>
</evidence>
<dbReference type="SUPFAM" id="SSF109854">
    <property type="entry name" value="DinB/YfiT-like putative metalloenzymes"/>
    <property type="match status" value="1"/>
</dbReference>
<dbReference type="RefSeq" id="WP_161694900.1">
    <property type="nucleotide sequence ID" value="NZ_JAAAHS010000031.1"/>
</dbReference>
<keyword evidence="4" id="KW-1185">Reference proteome</keyword>
<dbReference type="InterPro" id="IPR024344">
    <property type="entry name" value="MDMPI_metal-binding"/>
</dbReference>
<evidence type="ECO:0000313" key="4">
    <source>
        <dbReference type="Proteomes" id="UP000598297"/>
    </source>
</evidence>
<accession>A0A964XKY3</accession>
<dbReference type="NCBIfam" id="TIGR03084">
    <property type="entry name" value="TIGR03084 family metal-binding protein"/>
    <property type="match status" value="1"/>
</dbReference>
<organism evidence="3 4">
    <name type="scientific">Streptomyces boluensis</name>
    <dbReference type="NCBI Taxonomy" id="1775135"/>
    <lineage>
        <taxon>Bacteria</taxon>
        <taxon>Bacillati</taxon>
        <taxon>Actinomycetota</taxon>
        <taxon>Actinomycetes</taxon>
        <taxon>Kitasatosporales</taxon>
        <taxon>Streptomycetaceae</taxon>
        <taxon>Streptomyces</taxon>
    </lineage>
</organism>
<dbReference type="GO" id="GO:0046872">
    <property type="term" value="F:metal ion binding"/>
    <property type="evidence" value="ECO:0007669"/>
    <property type="project" value="InterPro"/>
</dbReference>
<dbReference type="AlphaFoldDB" id="A0A964XKY3"/>
<dbReference type="EMBL" id="JAAAHS010000031">
    <property type="protein sequence ID" value="NBE51172.1"/>
    <property type="molecule type" value="Genomic_DNA"/>
</dbReference>
<reference evidence="3" key="1">
    <citation type="submission" date="2020-01" db="EMBL/GenBank/DDBJ databases">
        <title>Whole-genome analyses of novel actinobacteria.</title>
        <authorList>
            <person name="Sahin N."/>
        </authorList>
    </citation>
    <scope>NUCLEOTIDE SEQUENCE</scope>
    <source>
        <strain evidence="3">YC537</strain>
    </source>
</reference>
<protein>
    <submittedName>
        <fullName evidence="3">TIGR03084 family protein</fullName>
    </submittedName>
</protein>
<evidence type="ECO:0000313" key="3">
    <source>
        <dbReference type="EMBL" id="NBE51172.1"/>
    </source>
</evidence>
<evidence type="ECO:0000259" key="2">
    <source>
        <dbReference type="Pfam" id="PF11716"/>
    </source>
</evidence>
<dbReference type="InterPro" id="IPR017517">
    <property type="entry name" value="Maleyloyr_isom"/>
</dbReference>
<dbReference type="Pfam" id="PF08608">
    <property type="entry name" value="Wyosine_form"/>
    <property type="match status" value="1"/>
</dbReference>
<comment type="caution">
    <text evidence="3">The sequence shown here is derived from an EMBL/GenBank/DDBJ whole genome shotgun (WGS) entry which is preliminary data.</text>
</comment>
<dbReference type="NCBIfam" id="TIGR03083">
    <property type="entry name" value="maleylpyruvate isomerase family mycothiol-dependent enzyme"/>
    <property type="match status" value="1"/>
</dbReference>
<dbReference type="Pfam" id="PF11716">
    <property type="entry name" value="MDMPI_N"/>
    <property type="match status" value="1"/>
</dbReference>
<dbReference type="InterPro" id="IPR013917">
    <property type="entry name" value="tRNA_wybutosine-synth"/>
</dbReference>
<gene>
    <name evidence="3" type="ORF">GUY60_06980</name>
</gene>
<feature type="domain" description="tRNA wybutosine-synthesis" evidence="1">
    <location>
        <begin position="186"/>
        <end position="232"/>
    </location>
</feature>
<sequence>MPDPVYVLDDLRDESAELDALVGELKVEEWALPTPAAGWSVAHQIAHLAWTDRTALLAATDAEAFGREVEKAVAAPASFVDEGAAEGAELPVAELLARWRDGREQLQRALRSAPAGARLPWYGPPMSVTSMATARLMETWAHGQDVADALGVRREPTVRLRHVAHIGVRTRDFAFGVRGLPVPEAEFRVELAGPGGELWAYGPEGAAQRVTGSAYDFCRLVTQRAHRDDLDLRAVGVDADRWLDIAQCFAGLPGKGRSPGGPGAASGSAS</sequence>
<dbReference type="InterPro" id="IPR034660">
    <property type="entry name" value="DinB/YfiT-like"/>
</dbReference>
<dbReference type="Proteomes" id="UP000598297">
    <property type="component" value="Unassembled WGS sequence"/>
</dbReference>
<dbReference type="InterPro" id="IPR017518">
    <property type="entry name" value="CHP03084"/>
</dbReference>
<proteinExistence type="predicted"/>
<dbReference type="Gene3D" id="1.20.120.450">
    <property type="entry name" value="dinb family like domain"/>
    <property type="match status" value="1"/>
</dbReference>
<feature type="domain" description="Mycothiol-dependent maleylpyruvate isomerase metal-binding" evidence="2">
    <location>
        <begin position="11"/>
        <end position="147"/>
    </location>
</feature>